<evidence type="ECO:0000313" key="2">
    <source>
        <dbReference type="EMBL" id="CAD6185783.1"/>
    </source>
</evidence>
<feature type="region of interest" description="Disordered" evidence="1">
    <location>
        <begin position="1"/>
        <end position="29"/>
    </location>
</feature>
<evidence type="ECO:0000313" key="3">
    <source>
        <dbReference type="Proteomes" id="UP000835052"/>
    </source>
</evidence>
<dbReference type="AlphaFoldDB" id="A0A8S1GT22"/>
<sequence length="100" mass="10734">MSSSPLQKRTEAPERWRNRRLSPVATAGRPPVSTVCAPICVLAMTSSASSDERLRHNGMAAEGGSSRTGGMTSSGFDNMGKVGKLLDWLPRKLEDDVIGF</sequence>
<dbReference type="Proteomes" id="UP000835052">
    <property type="component" value="Unassembled WGS sequence"/>
</dbReference>
<evidence type="ECO:0000256" key="1">
    <source>
        <dbReference type="SAM" id="MobiDB-lite"/>
    </source>
</evidence>
<name>A0A8S1GT22_9PELO</name>
<feature type="compositionally biased region" description="Low complexity" evidence="1">
    <location>
        <begin position="63"/>
        <end position="75"/>
    </location>
</feature>
<dbReference type="EMBL" id="CAJGYM010000003">
    <property type="protein sequence ID" value="CAD6185783.1"/>
    <property type="molecule type" value="Genomic_DNA"/>
</dbReference>
<protein>
    <submittedName>
        <fullName evidence="2">Uncharacterized protein</fullName>
    </submittedName>
</protein>
<proteinExistence type="predicted"/>
<organism evidence="2 3">
    <name type="scientific">Caenorhabditis auriculariae</name>
    <dbReference type="NCBI Taxonomy" id="2777116"/>
    <lineage>
        <taxon>Eukaryota</taxon>
        <taxon>Metazoa</taxon>
        <taxon>Ecdysozoa</taxon>
        <taxon>Nematoda</taxon>
        <taxon>Chromadorea</taxon>
        <taxon>Rhabditida</taxon>
        <taxon>Rhabditina</taxon>
        <taxon>Rhabditomorpha</taxon>
        <taxon>Rhabditoidea</taxon>
        <taxon>Rhabditidae</taxon>
        <taxon>Peloderinae</taxon>
        <taxon>Caenorhabditis</taxon>
    </lineage>
</organism>
<feature type="region of interest" description="Disordered" evidence="1">
    <location>
        <begin position="48"/>
        <end position="75"/>
    </location>
</feature>
<comment type="caution">
    <text evidence="2">The sequence shown here is derived from an EMBL/GenBank/DDBJ whole genome shotgun (WGS) entry which is preliminary data.</text>
</comment>
<gene>
    <name evidence="2" type="ORF">CAUJ_LOCUS1702</name>
</gene>
<keyword evidence="3" id="KW-1185">Reference proteome</keyword>
<reference evidence="2" key="1">
    <citation type="submission" date="2020-10" db="EMBL/GenBank/DDBJ databases">
        <authorList>
            <person name="Kikuchi T."/>
        </authorList>
    </citation>
    <scope>NUCLEOTIDE SEQUENCE</scope>
    <source>
        <strain evidence="2">NKZ352</strain>
    </source>
</reference>
<accession>A0A8S1GT22</accession>